<name>B3ED40_CHLL2</name>
<dbReference type="GO" id="GO:0009228">
    <property type="term" value="P:thiamine biosynthetic process"/>
    <property type="evidence" value="ECO:0007669"/>
    <property type="project" value="UniProtKB-KW"/>
</dbReference>
<dbReference type="Gene3D" id="3.20.20.70">
    <property type="entry name" value="Aldolase class I"/>
    <property type="match status" value="1"/>
</dbReference>
<organism evidence="4 5">
    <name type="scientific">Chlorobium limicola (strain DSM 245 / NBRC 103803 / 6330)</name>
    <dbReference type="NCBI Taxonomy" id="290315"/>
    <lineage>
        <taxon>Bacteria</taxon>
        <taxon>Pseudomonadati</taxon>
        <taxon>Chlorobiota</taxon>
        <taxon>Chlorobiia</taxon>
        <taxon>Chlorobiales</taxon>
        <taxon>Chlorobiaceae</taxon>
        <taxon>Chlorobium/Pelodictyon group</taxon>
        <taxon>Chlorobium</taxon>
    </lineage>
</organism>
<dbReference type="eggNOG" id="COG0352">
    <property type="taxonomic scope" value="Bacteria"/>
</dbReference>
<evidence type="ECO:0000259" key="3">
    <source>
        <dbReference type="Pfam" id="PF02581"/>
    </source>
</evidence>
<dbReference type="InterPro" id="IPR022998">
    <property type="entry name" value="ThiamineP_synth_TenI"/>
</dbReference>
<dbReference type="GO" id="GO:0005737">
    <property type="term" value="C:cytoplasm"/>
    <property type="evidence" value="ECO:0007669"/>
    <property type="project" value="TreeGrafter"/>
</dbReference>
<evidence type="ECO:0000256" key="1">
    <source>
        <dbReference type="ARBA" id="ARBA00004948"/>
    </source>
</evidence>
<feature type="domain" description="Thiamine phosphate synthase/TenI" evidence="3">
    <location>
        <begin position="31"/>
        <end position="192"/>
    </location>
</feature>
<dbReference type="SUPFAM" id="SSF51391">
    <property type="entry name" value="Thiamin phosphate synthase"/>
    <property type="match status" value="1"/>
</dbReference>
<proteinExistence type="predicted"/>
<gene>
    <name evidence="4" type="ordered locus">Clim_1405</name>
</gene>
<keyword evidence="2" id="KW-0784">Thiamine biosynthesis</keyword>
<accession>B3ED40</accession>
<dbReference type="PANTHER" id="PTHR20857">
    <property type="entry name" value="THIAMINE-PHOSPHATE PYROPHOSPHORYLASE"/>
    <property type="match status" value="1"/>
</dbReference>
<dbReference type="Pfam" id="PF02581">
    <property type="entry name" value="TMP-TENI"/>
    <property type="match status" value="1"/>
</dbReference>
<comment type="pathway">
    <text evidence="1">Cofactor biosynthesis; thiamine diphosphate biosynthesis.</text>
</comment>
<dbReference type="InterPro" id="IPR036206">
    <property type="entry name" value="ThiamineP_synth_sf"/>
</dbReference>
<dbReference type="RefSeq" id="WP_012466342.1">
    <property type="nucleotide sequence ID" value="NC_010803.1"/>
</dbReference>
<evidence type="ECO:0000313" key="4">
    <source>
        <dbReference type="EMBL" id="ACD90465.1"/>
    </source>
</evidence>
<evidence type="ECO:0000256" key="2">
    <source>
        <dbReference type="ARBA" id="ARBA00022977"/>
    </source>
</evidence>
<dbReference type="PANTHER" id="PTHR20857:SF15">
    <property type="entry name" value="THIAMINE-PHOSPHATE SYNTHASE"/>
    <property type="match status" value="1"/>
</dbReference>
<dbReference type="GO" id="GO:0004789">
    <property type="term" value="F:thiamine-phosphate diphosphorylase activity"/>
    <property type="evidence" value="ECO:0007669"/>
    <property type="project" value="TreeGrafter"/>
</dbReference>
<reference evidence="4 5" key="1">
    <citation type="submission" date="2008-05" db="EMBL/GenBank/DDBJ databases">
        <title>Complete sequence of Chlorobium limicola DSM 245.</title>
        <authorList>
            <consortium name="US DOE Joint Genome Institute"/>
            <person name="Lucas S."/>
            <person name="Copeland A."/>
            <person name="Lapidus A."/>
            <person name="Glavina del Rio T."/>
            <person name="Dalin E."/>
            <person name="Tice H."/>
            <person name="Bruce D."/>
            <person name="Goodwin L."/>
            <person name="Pitluck S."/>
            <person name="Schmutz J."/>
            <person name="Larimer F."/>
            <person name="Land M."/>
            <person name="Hauser L."/>
            <person name="Kyrpides N."/>
            <person name="Ovchinnikova G."/>
            <person name="Zhao F."/>
            <person name="Li T."/>
            <person name="Liu Z."/>
            <person name="Overmann J."/>
            <person name="Bryant D.A."/>
            <person name="Richardson P."/>
        </authorList>
    </citation>
    <scope>NUCLEOTIDE SEQUENCE [LARGE SCALE GENOMIC DNA]</scope>
    <source>
        <strain evidence="5">DSM 245 / NBRC 103803 / 6330</strain>
    </source>
</reference>
<dbReference type="KEGG" id="cli:Clim_1405"/>
<dbReference type="OrthoDB" id="194683at2"/>
<dbReference type="HOGENOM" id="CLU_018272_3_4_10"/>
<sequence>MSKDALAVLPRLCIISSGNDPDGSGLLIRRQIELLLPSLPCLIQIREKHLDASTLFRLSRTMKAAAAGKNVLIFLNERADIAASAALDGVHLRESSSPPDKLRSFTGSMLIGKSSHSVESAVKSAQSGADYLIFGPVFDTPSKRQYGNPQGLLKLGEVCRSVSIPVFAIGGITPENTPLCLSKGAYGIAALSLFCDTDRLPGLLKTFEQILDS</sequence>
<dbReference type="Proteomes" id="UP000008841">
    <property type="component" value="Chromosome"/>
</dbReference>
<dbReference type="STRING" id="290315.Clim_1405"/>
<dbReference type="InterPro" id="IPR013785">
    <property type="entry name" value="Aldolase_TIM"/>
</dbReference>
<evidence type="ECO:0000313" key="5">
    <source>
        <dbReference type="Proteomes" id="UP000008841"/>
    </source>
</evidence>
<dbReference type="AlphaFoldDB" id="B3ED40"/>
<protein>
    <submittedName>
        <fullName evidence="4">Thiamine monophosphate synthase</fullName>
    </submittedName>
</protein>
<dbReference type="CDD" id="cd00564">
    <property type="entry name" value="TMP_TenI"/>
    <property type="match status" value="1"/>
</dbReference>
<dbReference type="EMBL" id="CP001097">
    <property type="protein sequence ID" value="ACD90465.1"/>
    <property type="molecule type" value="Genomic_DNA"/>
</dbReference>